<evidence type="ECO:0000256" key="2">
    <source>
        <dbReference type="SAM" id="MobiDB-lite"/>
    </source>
</evidence>
<dbReference type="OMA" id="QGVVEMC"/>
<dbReference type="Pfam" id="PF20435">
    <property type="entry name" value="ASY3-like"/>
    <property type="match status" value="2"/>
</dbReference>
<feature type="region of interest" description="Disordered" evidence="2">
    <location>
        <begin position="260"/>
        <end position="650"/>
    </location>
</feature>
<sequence>MMELKKPRNFRDDAASKCASFGSDNLPYSQSQSRKISIGVMVNEPLKGYKTRKEEKVAPTAGKFVEEINEGKLAEASKKENSPWVSTKSFHQETSTTNSVQFHQRRTFALRSGDETQKKPNTTCDLPIPQTVNVVANQTSVLQSEEGVQNQSNSKSEAPMTKTVQFYANRMPILQSSDGGQKKFDSITYGRKEKGGQTERVEEFAFTAAKEVRVVDKRAEVENQKSAPQSNGSLKLKLWEILGTAPEDENRLNCQTLEDGVKNSRLGGNSDQNNSNVAKLRQNSDTIEEDSESPQETIKRPESPLETIKRPVTRSLTLKKTSSLANPKRLSKISNGGKLPSSSNHKQQSEERSIFNFSEAEGWPTGLHGIVSGGTSTKKRGRKSTKVEPRRINFSGKAVPEKRRRAIGESKRPSPRNKATSHSNTTESSHSHSTQTNKESPQPAREKVDRQENLKTPNLREEENHHDNVDSISSKKNTQEDDVSSPGLEVKTPTENCSLSPPSAKTKKTQSVGRRFTSEGFCKLRTSQIFRPDFSGSDAETKSPDPTGELQKSPIKEGSHVDEQDVERNLSKSSKEQDTEDAEAKLSQPSKEQDVEDAEENLSQSSKEQEAESLKEDAPIEKVTRITRTWAPESGTEESNKLQEPSYQDDEDGLARAVSLFAFALEKFKTRMKAETSKRSSMILASVTEGIKLQLQDINSQIQKDIGKFTGIGKSKRKRLETRFLEQQERLKLIQDKFKEEINQHIQDCKNTLDDLEAYQIELKENAEKQNYLYGLREVTFPKLCRSISTSNCFLDCYILYASHRKLLLQVEGAIETQLSDAERRIASIQQVASGNMLQLKRMIAECLKDGVFS</sequence>
<keyword evidence="5" id="KW-1185">Reference proteome</keyword>
<feature type="compositionally biased region" description="Polar residues" evidence="2">
    <location>
        <begin position="22"/>
        <end position="32"/>
    </location>
</feature>
<organism evidence="4 5">
    <name type="scientific">Papaver somniferum</name>
    <name type="common">Opium poppy</name>
    <dbReference type="NCBI Taxonomy" id="3469"/>
    <lineage>
        <taxon>Eukaryota</taxon>
        <taxon>Viridiplantae</taxon>
        <taxon>Streptophyta</taxon>
        <taxon>Embryophyta</taxon>
        <taxon>Tracheophyta</taxon>
        <taxon>Spermatophyta</taxon>
        <taxon>Magnoliopsida</taxon>
        <taxon>Ranunculales</taxon>
        <taxon>Papaveraceae</taxon>
        <taxon>Papaveroideae</taxon>
        <taxon>Papaver</taxon>
    </lineage>
</organism>
<evidence type="ECO:0000313" key="4">
    <source>
        <dbReference type="EMBL" id="RZC48830.1"/>
    </source>
</evidence>
<dbReference type="AlphaFoldDB" id="A0A4Y7IM17"/>
<feature type="compositionally biased region" description="Basic and acidic residues" evidence="2">
    <location>
        <begin position="1"/>
        <end position="15"/>
    </location>
</feature>
<feature type="domain" description="Meiosis-specific protein ASY3-like coiled-coil" evidence="3">
    <location>
        <begin position="802"/>
        <end position="850"/>
    </location>
</feature>
<gene>
    <name evidence="4" type="ORF">C5167_017249</name>
</gene>
<feature type="compositionally biased region" description="Basic and acidic residues" evidence="2">
    <location>
        <begin position="554"/>
        <end position="577"/>
    </location>
</feature>
<dbReference type="Gramene" id="RZC48830">
    <property type="protein sequence ID" value="RZC48830"/>
    <property type="gene ID" value="C5167_017249"/>
</dbReference>
<dbReference type="Proteomes" id="UP000316621">
    <property type="component" value="Chromosome 2"/>
</dbReference>
<dbReference type="PANTHER" id="PTHR36027">
    <property type="entry name" value="MEIOSIS-SPECIFIC PROTEIN ASY3"/>
    <property type="match status" value="1"/>
</dbReference>
<reference evidence="4 5" key="1">
    <citation type="journal article" date="2018" name="Science">
        <title>The opium poppy genome and morphinan production.</title>
        <authorList>
            <person name="Guo L."/>
            <person name="Winzer T."/>
            <person name="Yang X."/>
            <person name="Li Y."/>
            <person name="Ning Z."/>
            <person name="He Z."/>
            <person name="Teodor R."/>
            <person name="Lu Y."/>
            <person name="Bowser T.A."/>
            <person name="Graham I.A."/>
            <person name="Ye K."/>
        </authorList>
    </citation>
    <scope>NUCLEOTIDE SEQUENCE [LARGE SCALE GENOMIC DNA]</scope>
    <source>
        <strain evidence="5">cv. HN1</strain>
        <tissue evidence="4">Leaves</tissue>
    </source>
</reference>
<keyword evidence="1" id="KW-0175">Coiled coil</keyword>
<feature type="compositionally biased region" description="Polar residues" evidence="2">
    <location>
        <begin position="266"/>
        <end position="285"/>
    </location>
</feature>
<accession>A0A4Y7IM17</accession>
<name>A0A4Y7IM17_PAPSO</name>
<feature type="compositionally biased region" description="Polar residues" evidence="2">
    <location>
        <begin position="83"/>
        <end position="101"/>
    </location>
</feature>
<feature type="compositionally biased region" description="Basic and acidic residues" evidence="2">
    <location>
        <begin position="607"/>
        <end position="624"/>
    </location>
</feature>
<feature type="coiled-coil region" evidence="1">
    <location>
        <begin position="717"/>
        <end position="766"/>
    </location>
</feature>
<dbReference type="PANTHER" id="PTHR36027:SF1">
    <property type="entry name" value="MEIOSIS-SPECIFIC PROTEIN ASY3"/>
    <property type="match status" value="1"/>
</dbReference>
<feature type="compositionally biased region" description="Polar residues" evidence="2">
    <location>
        <begin position="493"/>
        <end position="503"/>
    </location>
</feature>
<dbReference type="InterPro" id="IPR037731">
    <property type="entry name" value="ASY3-like"/>
</dbReference>
<feature type="region of interest" description="Disordered" evidence="2">
    <location>
        <begin position="1"/>
        <end position="32"/>
    </location>
</feature>
<evidence type="ECO:0000259" key="3">
    <source>
        <dbReference type="Pfam" id="PF20435"/>
    </source>
</evidence>
<feature type="compositionally biased region" description="Basic and acidic residues" evidence="2">
    <location>
        <begin position="297"/>
        <end position="309"/>
    </location>
</feature>
<evidence type="ECO:0000313" key="5">
    <source>
        <dbReference type="Proteomes" id="UP000316621"/>
    </source>
</evidence>
<evidence type="ECO:0000256" key="1">
    <source>
        <dbReference type="SAM" id="Coils"/>
    </source>
</evidence>
<feature type="compositionally biased region" description="Basic and acidic residues" evidence="2">
    <location>
        <begin position="444"/>
        <end position="469"/>
    </location>
</feature>
<feature type="compositionally biased region" description="Polar residues" evidence="2">
    <location>
        <begin position="314"/>
        <end position="325"/>
    </location>
</feature>
<dbReference type="EMBL" id="CM010716">
    <property type="protein sequence ID" value="RZC48830.1"/>
    <property type="molecule type" value="Genomic_DNA"/>
</dbReference>
<protein>
    <recommendedName>
        <fullName evidence="3">Meiosis-specific protein ASY3-like coiled-coil domain-containing protein</fullName>
    </recommendedName>
</protein>
<feature type="domain" description="Meiosis-specific protein ASY3-like coiled-coil" evidence="3">
    <location>
        <begin position="17"/>
        <end position="771"/>
    </location>
</feature>
<feature type="compositionally biased region" description="Low complexity" evidence="2">
    <location>
        <begin position="420"/>
        <end position="436"/>
    </location>
</feature>
<proteinExistence type="predicted"/>
<dbReference type="GO" id="GO:0051321">
    <property type="term" value="P:meiotic cell cycle"/>
    <property type="evidence" value="ECO:0007669"/>
    <property type="project" value="InterPro"/>
</dbReference>
<feature type="region of interest" description="Disordered" evidence="2">
    <location>
        <begin position="79"/>
        <end position="101"/>
    </location>
</feature>
<dbReference type="InterPro" id="IPR046845">
    <property type="entry name" value="ASY3-like_CC"/>
</dbReference>